<dbReference type="EMBL" id="ML179883">
    <property type="protein sequence ID" value="THU80669.1"/>
    <property type="molecule type" value="Genomic_DNA"/>
</dbReference>
<dbReference type="Proteomes" id="UP000297245">
    <property type="component" value="Unassembled WGS sequence"/>
</dbReference>
<evidence type="ECO:0000313" key="2">
    <source>
        <dbReference type="EMBL" id="THU80669.1"/>
    </source>
</evidence>
<feature type="region of interest" description="Disordered" evidence="1">
    <location>
        <begin position="64"/>
        <end position="89"/>
    </location>
</feature>
<name>A0A4S8KXF4_DENBC</name>
<evidence type="ECO:0000256" key="1">
    <source>
        <dbReference type="SAM" id="MobiDB-lite"/>
    </source>
</evidence>
<dbReference type="AlphaFoldDB" id="A0A4S8KXF4"/>
<sequence length="138" mass="14835">MSGLRTTLLILRDAPTNTLPSSPIRQVASANRLIVGAALASSRRSIKFFVDESCSSLRLDTDASADIRHPNRQEAPPEIPKSVTPFGSEPKPRTTVLLFASATFIVSFGTSSPLSALGADRYGDSPAHSRKSSRLHFL</sequence>
<evidence type="ECO:0000313" key="3">
    <source>
        <dbReference type="Proteomes" id="UP000297245"/>
    </source>
</evidence>
<protein>
    <submittedName>
        <fullName evidence="2">Uncharacterized protein</fullName>
    </submittedName>
</protein>
<proteinExistence type="predicted"/>
<gene>
    <name evidence="2" type="ORF">K435DRAFT_874155</name>
</gene>
<organism evidence="2 3">
    <name type="scientific">Dendrothele bispora (strain CBS 962.96)</name>
    <dbReference type="NCBI Taxonomy" id="1314807"/>
    <lineage>
        <taxon>Eukaryota</taxon>
        <taxon>Fungi</taxon>
        <taxon>Dikarya</taxon>
        <taxon>Basidiomycota</taxon>
        <taxon>Agaricomycotina</taxon>
        <taxon>Agaricomycetes</taxon>
        <taxon>Agaricomycetidae</taxon>
        <taxon>Agaricales</taxon>
        <taxon>Agaricales incertae sedis</taxon>
        <taxon>Dendrothele</taxon>
    </lineage>
</organism>
<reference evidence="2 3" key="1">
    <citation type="journal article" date="2019" name="Nat. Ecol. Evol.">
        <title>Megaphylogeny resolves global patterns of mushroom evolution.</title>
        <authorList>
            <person name="Varga T."/>
            <person name="Krizsan K."/>
            <person name="Foldi C."/>
            <person name="Dima B."/>
            <person name="Sanchez-Garcia M."/>
            <person name="Sanchez-Ramirez S."/>
            <person name="Szollosi G.J."/>
            <person name="Szarkandi J.G."/>
            <person name="Papp V."/>
            <person name="Albert L."/>
            <person name="Andreopoulos W."/>
            <person name="Angelini C."/>
            <person name="Antonin V."/>
            <person name="Barry K.W."/>
            <person name="Bougher N.L."/>
            <person name="Buchanan P."/>
            <person name="Buyck B."/>
            <person name="Bense V."/>
            <person name="Catcheside P."/>
            <person name="Chovatia M."/>
            <person name="Cooper J."/>
            <person name="Damon W."/>
            <person name="Desjardin D."/>
            <person name="Finy P."/>
            <person name="Geml J."/>
            <person name="Haridas S."/>
            <person name="Hughes K."/>
            <person name="Justo A."/>
            <person name="Karasinski D."/>
            <person name="Kautmanova I."/>
            <person name="Kiss B."/>
            <person name="Kocsube S."/>
            <person name="Kotiranta H."/>
            <person name="LaButti K.M."/>
            <person name="Lechner B.E."/>
            <person name="Liimatainen K."/>
            <person name="Lipzen A."/>
            <person name="Lukacs Z."/>
            <person name="Mihaltcheva S."/>
            <person name="Morgado L.N."/>
            <person name="Niskanen T."/>
            <person name="Noordeloos M.E."/>
            <person name="Ohm R.A."/>
            <person name="Ortiz-Santana B."/>
            <person name="Ovrebo C."/>
            <person name="Racz N."/>
            <person name="Riley R."/>
            <person name="Savchenko A."/>
            <person name="Shiryaev A."/>
            <person name="Soop K."/>
            <person name="Spirin V."/>
            <person name="Szebenyi C."/>
            <person name="Tomsovsky M."/>
            <person name="Tulloss R.E."/>
            <person name="Uehling J."/>
            <person name="Grigoriev I.V."/>
            <person name="Vagvolgyi C."/>
            <person name="Papp T."/>
            <person name="Martin F.M."/>
            <person name="Miettinen O."/>
            <person name="Hibbett D.S."/>
            <person name="Nagy L.G."/>
        </authorList>
    </citation>
    <scope>NUCLEOTIDE SEQUENCE [LARGE SCALE GENOMIC DNA]</scope>
    <source>
        <strain evidence="2 3">CBS 962.96</strain>
    </source>
</reference>
<accession>A0A4S8KXF4</accession>
<keyword evidence="3" id="KW-1185">Reference proteome</keyword>